<dbReference type="Pfam" id="PF01814">
    <property type="entry name" value="Hemerythrin"/>
    <property type="match status" value="1"/>
</dbReference>
<sequence>MNEFVWENQYLLGNETVDQQHRELFRLANQLVASKDTQALAENIMLLYQHVREHFHAEEAFMKQHGYPEYQDHVKTHNLMLEKLVEFSHGISQQKLQELDVPGFMHDWISHIAEEDAAINAYFKIHKDQKSNNLLTD</sequence>
<evidence type="ECO:0000256" key="1">
    <source>
        <dbReference type="ARBA" id="ARBA00010587"/>
    </source>
</evidence>
<dbReference type="InterPro" id="IPR012312">
    <property type="entry name" value="Hemerythrin-like"/>
</dbReference>
<dbReference type="CDD" id="cd12107">
    <property type="entry name" value="Hemerythrin"/>
    <property type="match status" value="1"/>
</dbReference>
<dbReference type="InterPro" id="IPR016131">
    <property type="entry name" value="Haemerythrin_Fe_BS"/>
</dbReference>
<dbReference type="PANTHER" id="PTHR37164:SF1">
    <property type="entry name" value="BACTERIOHEMERYTHRIN"/>
    <property type="match status" value="1"/>
</dbReference>
<name>A0A177MCP7_METMH</name>
<evidence type="ECO:0000256" key="3">
    <source>
        <dbReference type="ARBA" id="ARBA00022723"/>
    </source>
</evidence>
<keyword evidence="2" id="KW-0813">Transport</keyword>
<feature type="domain" description="Hemerythrin-like" evidence="5">
    <location>
        <begin position="13"/>
        <end position="118"/>
    </location>
</feature>
<evidence type="ECO:0000313" key="7">
    <source>
        <dbReference type="Proteomes" id="UP000077763"/>
    </source>
</evidence>
<dbReference type="GO" id="GO:0005344">
    <property type="term" value="F:oxygen carrier activity"/>
    <property type="evidence" value="ECO:0007669"/>
    <property type="project" value="UniProtKB-KW"/>
</dbReference>
<dbReference type="InterPro" id="IPR012827">
    <property type="entry name" value="Hemerythrin_metal-bd"/>
</dbReference>
<accession>A0A177MCP7</accession>
<dbReference type="PROSITE" id="PS00550">
    <property type="entry name" value="HEMERYTHRINS"/>
    <property type="match status" value="1"/>
</dbReference>
<dbReference type="GO" id="GO:0046872">
    <property type="term" value="F:metal ion binding"/>
    <property type="evidence" value="ECO:0007669"/>
    <property type="project" value="UniProtKB-KW"/>
</dbReference>
<keyword evidence="2" id="KW-0561">Oxygen transport</keyword>
<comment type="caution">
    <text evidence="6">The sequence shown here is derived from an EMBL/GenBank/DDBJ whole genome shotgun (WGS) entry which is preliminary data.</text>
</comment>
<evidence type="ECO:0000256" key="4">
    <source>
        <dbReference type="ARBA" id="ARBA00023004"/>
    </source>
</evidence>
<dbReference type="PANTHER" id="PTHR37164">
    <property type="entry name" value="BACTERIOHEMERYTHRIN"/>
    <property type="match status" value="1"/>
</dbReference>
<dbReference type="SUPFAM" id="SSF47188">
    <property type="entry name" value="Hemerythrin-like"/>
    <property type="match status" value="1"/>
</dbReference>
<keyword evidence="4" id="KW-0408">Iron</keyword>
<dbReference type="EMBL" id="LUUH01000056">
    <property type="protein sequence ID" value="OAI03516.1"/>
    <property type="molecule type" value="Genomic_DNA"/>
</dbReference>
<comment type="similarity">
    <text evidence="1">Belongs to the hemerythrin family.</text>
</comment>
<proteinExistence type="inferred from homology"/>
<evidence type="ECO:0000313" key="6">
    <source>
        <dbReference type="EMBL" id="OAI03516.1"/>
    </source>
</evidence>
<protein>
    <recommendedName>
        <fullName evidence="5">Hemerythrin-like domain-containing protein</fullName>
    </recommendedName>
</protein>
<dbReference type="RefSeq" id="WP_064036907.1">
    <property type="nucleotide sequence ID" value="NZ_LUUH01000056.1"/>
</dbReference>
<keyword evidence="3" id="KW-0479">Metal-binding</keyword>
<dbReference type="NCBIfam" id="TIGR02481">
    <property type="entry name" value="hemeryth_dom"/>
    <property type="match status" value="1"/>
</dbReference>
<dbReference type="InterPro" id="IPR050669">
    <property type="entry name" value="Hemerythrin"/>
</dbReference>
<gene>
    <name evidence="6" type="ORF">A1353_14470</name>
</gene>
<dbReference type="InterPro" id="IPR035938">
    <property type="entry name" value="Hemerythrin-like_sf"/>
</dbReference>
<evidence type="ECO:0000256" key="2">
    <source>
        <dbReference type="ARBA" id="ARBA00022621"/>
    </source>
</evidence>
<evidence type="ECO:0000259" key="5">
    <source>
        <dbReference type="Pfam" id="PF01814"/>
    </source>
</evidence>
<reference evidence="6 7" key="1">
    <citation type="submission" date="2016-03" db="EMBL/GenBank/DDBJ databases">
        <authorList>
            <person name="Ploux O."/>
        </authorList>
    </citation>
    <scope>NUCLEOTIDE SEQUENCE [LARGE SCALE GENOMIC DNA]</scope>
    <source>
        <strain evidence="6 7">R-45371</strain>
    </source>
</reference>
<dbReference type="AlphaFoldDB" id="A0A177MCP7"/>
<dbReference type="Gene3D" id="1.20.120.50">
    <property type="entry name" value="Hemerythrin-like"/>
    <property type="match status" value="1"/>
</dbReference>
<dbReference type="Proteomes" id="UP000077763">
    <property type="component" value="Unassembled WGS sequence"/>
</dbReference>
<organism evidence="6 7">
    <name type="scientific">Methylomonas methanica</name>
    <dbReference type="NCBI Taxonomy" id="421"/>
    <lineage>
        <taxon>Bacteria</taxon>
        <taxon>Pseudomonadati</taxon>
        <taxon>Pseudomonadota</taxon>
        <taxon>Gammaproteobacteria</taxon>
        <taxon>Methylococcales</taxon>
        <taxon>Methylococcaceae</taxon>
        <taxon>Methylomonas</taxon>
    </lineage>
</organism>